<proteinExistence type="predicted"/>
<organism evidence="2 3">
    <name type="scientific">Pleurodeles waltl</name>
    <name type="common">Iberian ribbed newt</name>
    <dbReference type="NCBI Taxonomy" id="8319"/>
    <lineage>
        <taxon>Eukaryota</taxon>
        <taxon>Metazoa</taxon>
        <taxon>Chordata</taxon>
        <taxon>Craniata</taxon>
        <taxon>Vertebrata</taxon>
        <taxon>Euteleostomi</taxon>
        <taxon>Amphibia</taxon>
        <taxon>Batrachia</taxon>
        <taxon>Caudata</taxon>
        <taxon>Salamandroidea</taxon>
        <taxon>Salamandridae</taxon>
        <taxon>Pleurodelinae</taxon>
        <taxon>Pleurodeles</taxon>
    </lineage>
</organism>
<feature type="compositionally biased region" description="Basic and acidic residues" evidence="1">
    <location>
        <begin position="45"/>
        <end position="57"/>
    </location>
</feature>
<dbReference type="EMBL" id="JANPWB010000013">
    <property type="protein sequence ID" value="KAJ1104640.1"/>
    <property type="molecule type" value="Genomic_DNA"/>
</dbReference>
<comment type="caution">
    <text evidence="2">The sequence shown here is derived from an EMBL/GenBank/DDBJ whole genome shotgun (WGS) entry which is preliminary data.</text>
</comment>
<dbReference type="AlphaFoldDB" id="A0AAV7MLJ9"/>
<evidence type="ECO:0000313" key="2">
    <source>
        <dbReference type="EMBL" id="KAJ1104640.1"/>
    </source>
</evidence>
<evidence type="ECO:0000313" key="3">
    <source>
        <dbReference type="Proteomes" id="UP001066276"/>
    </source>
</evidence>
<gene>
    <name evidence="2" type="ORF">NDU88_002050</name>
</gene>
<name>A0AAV7MLJ9_PLEWA</name>
<dbReference type="Proteomes" id="UP001066276">
    <property type="component" value="Chromosome 9"/>
</dbReference>
<accession>A0AAV7MLJ9</accession>
<feature type="region of interest" description="Disordered" evidence="1">
    <location>
        <begin position="1"/>
        <end position="84"/>
    </location>
</feature>
<evidence type="ECO:0000256" key="1">
    <source>
        <dbReference type="SAM" id="MobiDB-lite"/>
    </source>
</evidence>
<reference evidence="2" key="1">
    <citation type="journal article" date="2022" name="bioRxiv">
        <title>Sequencing and chromosome-scale assembly of the giantPleurodeles waltlgenome.</title>
        <authorList>
            <person name="Brown T."/>
            <person name="Elewa A."/>
            <person name="Iarovenko S."/>
            <person name="Subramanian E."/>
            <person name="Araus A.J."/>
            <person name="Petzold A."/>
            <person name="Susuki M."/>
            <person name="Suzuki K.-i.T."/>
            <person name="Hayashi T."/>
            <person name="Toyoda A."/>
            <person name="Oliveira C."/>
            <person name="Osipova E."/>
            <person name="Leigh N.D."/>
            <person name="Simon A."/>
            <person name="Yun M.H."/>
        </authorList>
    </citation>
    <scope>NUCLEOTIDE SEQUENCE</scope>
    <source>
        <strain evidence="2">20211129_DDA</strain>
        <tissue evidence="2">Liver</tissue>
    </source>
</reference>
<keyword evidence="3" id="KW-1185">Reference proteome</keyword>
<sequence length="84" mass="8596">MQPAAAGAERGRPGRARGSGGRPGGLEQRQHGRGVEVLAPPVSEGKGRGEGRPEGRKGAYITQQGRPGIPPTPSLRASCNAPPH</sequence>
<protein>
    <submittedName>
        <fullName evidence="2">Uncharacterized protein</fullName>
    </submittedName>
</protein>